<sequence>MCAASLFYGKVAAAVVLLCALACTSFGLQSSVGHGCGVRVLREVVGLEIFRQGGQCGCVFKWSSMRLRNSAHLAQRSFHQA</sequence>
<dbReference type="WBParaSite" id="ALUE_0000473401-mRNA-1">
    <property type="protein sequence ID" value="ALUE_0000473401-mRNA-1"/>
    <property type="gene ID" value="ALUE_0000473401"/>
</dbReference>
<name>A0A0M3HR63_ASCLU</name>
<keyword evidence="1" id="KW-0732">Signal</keyword>
<accession>A0A0M3HR63</accession>
<dbReference type="AlphaFoldDB" id="A0A0M3HR63"/>
<feature type="signal peptide" evidence="1">
    <location>
        <begin position="1"/>
        <end position="27"/>
    </location>
</feature>
<organism evidence="2 3">
    <name type="scientific">Ascaris lumbricoides</name>
    <name type="common">Giant roundworm</name>
    <dbReference type="NCBI Taxonomy" id="6252"/>
    <lineage>
        <taxon>Eukaryota</taxon>
        <taxon>Metazoa</taxon>
        <taxon>Ecdysozoa</taxon>
        <taxon>Nematoda</taxon>
        <taxon>Chromadorea</taxon>
        <taxon>Rhabditida</taxon>
        <taxon>Spirurina</taxon>
        <taxon>Ascaridomorpha</taxon>
        <taxon>Ascaridoidea</taxon>
        <taxon>Ascarididae</taxon>
        <taxon>Ascaris</taxon>
    </lineage>
</organism>
<proteinExistence type="predicted"/>
<evidence type="ECO:0000313" key="2">
    <source>
        <dbReference type="Proteomes" id="UP000036681"/>
    </source>
</evidence>
<protein>
    <submittedName>
        <fullName evidence="3">Secreted protein</fullName>
    </submittedName>
</protein>
<reference evidence="3" key="1">
    <citation type="submission" date="2017-02" db="UniProtKB">
        <authorList>
            <consortium name="WormBaseParasite"/>
        </authorList>
    </citation>
    <scope>IDENTIFICATION</scope>
</reference>
<dbReference type="Proteomes" id="UP000036681">
    <property type="component" value="Unplaced"/>
</dbReference>
<feature type="chain" id="PRO_5005656317" evidence="1">
    <location>
        <begin position="28"/>
        <end position="81"/>
    </location>
</feature>
<evidence type="ECO:0000256" key="1">
    <source>
        <dbReference type="SAM" id="SignalP"/>
    </source>
</evidence>
<evidence type="ECO:0000313" key="3">
    <source>
        <dbReference type="WBParaSite" id="ALUE_0000473401-mRNA-1"/>
    </source>
</evidence>
<keyword evidence="2" id="KW-1185">Reference proteome</keyword>